<dbReference type="KEGG" id="bur:Bcep18194_C6788"/>
<dbReference type="EMBL" id="CP000150">
    <property type="protein sequence ID" value="ABB05835.1"/>
    <property type="molecule type" value="Genomic_DNA"/>
</dbReference>
<protein>
    <submittedName>
        <fullName evidence="2">Uncharacterized protein</fullName>
    </submittedName>
</protein>
<feature type="region of interest" description="Disordered" evidence="1">
    <location>
        <begin position="1"/>
        <end position="33"/>
    </location>
</feature>
<evidence type="ECO:0000256" key="1">
    <source>
        <dbReference type="SAM" id="MobiDB-lite"/>
    </source>
</evidence>
<evidence type="ECO:0000313" key="3">
    <source>
        <dbReference type="Proteomes" id="UP000002705"/>
    </source>
</evidence>
<dbReference type="PATRIC" id="fig|482957.22.peg.7313"/>
<organism evidence="2 3">
    <name type="scientific">Burkholderia lata (strain ATCC 17760 / DSM 23089 / LMG 22485 / NCIMB 9086 / R18194 / 383)</name>
    <dbReference type="NCBI Taxonomy" id="482957"/>
    <lineage>
        <taxon>Bacteria</taxon>
        <taxon>Pseudomonadati</taxon>
        <taxon>Pseudomonadota</taxon>
        <taxon>Betaproteobacteria</taxon>
        <taxon>Burkholderiales</taxon>
        <taxon>Burkholderiaceae</taxon>
        <taxon>Burkholderia</taxon>
        <taxon>Burkholderia cepacia complex</taxon>
    </lineage>
</organism>
<gene>
    <name evidence="2" type="ordered locus">Bcep18194_C6788</name>
</gene>
<dbReference type="AlphaFoldDB" id="Q39NY1"/>
<name>Q39NY1_BURL3</name>
<evidence type="ECO:0000313" key="2">
    <source>
        <dbReference type="EMBL" id="ABB05835.1"/>
    </source>
</evidence>
<accession>Q39NY1</accession>
<sequence>MSCTDVEPPWRRGKSRSQGRAAHDRSTGASRCPANIAKPMRLGSMLREPGAHAFIGHRPGSSSGAPFVQRHLRSGFDAAVSGDTQMR</sequence>
<reference evidence="2" key="1">
    <citation type="submission" date="2009-01" db="EMBL/GenBank/DDBJ databases">
        <title>Complete sequence of chromosome 3 of Burkholderia sp. 383.</title>
        <authorList>
            <consortium name="US DOE Joint Genome Institute"/>
            <person name="Copeland A."/>
            <person name="Lucas S."/>
            <person name="Lapidus A."/>
            <person name="Barry K."/>
            <person name="Detter J.C."/>
            <person name="Glavina T."/>
            <person name="Hammon N."/>
            <person name="Israni S."/>
            <person name="Pitluck S."/>
            <person name="Chain P."/>
            <person name="Malfatti S."/>
            <person name="Shin M."/>
            <person name="Vergez L."/>
            <person name="Schmutz J."/>
            <person name="Larimer F."/>
            <person name="Land M."/>
            <person name="Kyrpides N."/>
            <person name="Lykidis A."/>
            <person name="Richardson P."/>
        </authorList>
    </citation>
    <scope>NUCLEOTIDE SEQUENCE</scope>
    <source>
        <strain evidence="2">383</strain>
    </source>
</reference>
<dbReference type="Proteomes" id="UP000002705">
    <property type="component" value="Chromosome 3"/>
</dbReference>
<keyword evidence="3" id="KW-1185">Reference proteome</keyword>
<dbReference type="HOGENOM" id="CLU_2477373_0_0_4"/>
<proteinExistence type="predicted"/>